<keyword evidence="5" id="KW-0539">Nucleus</keyword>
<dbReference type="GO" id="GO:0008270">
    <property type="term" value="F:zinc ion binding"/>
    <property type="evidence" value="ECO:0007669"/>
    <property type="project" value="UniProtKB-KW"/>
</dbReference>
<comment type="caution">
    <text evidence="6">The sequence shown here is derived from an EMBL/GenBank/DDBJ whole genome shotgun (WGS) entry which is preliminary data.</text>
</comment>
<dbReference type="STRING" id="35525.A0A164MSV8"/>
<accession>A0A164MSV8</accession>
<evidence type="ECO:0000256" key="3">
    <source>
        <dbReference type="ARBA" id="ARBA00022771"/>
    </source>
</evidence>
<keyword evidence="2" id="KW-0479">Metal-binding</keyword>
<sequence length="79" mass="9024">MEGFHKKLVRCIAKDMQPIQIVENGGFKDMVHYLDPRVTLPSRTTIANTLIPREFESAKPALFLELQSVNYVSLTADCW</sequence>
<keyword evidence="3" id="KW-0863">Zinc-finger</keyword>
<proteinExistence type="predicted"/>
<keyword evidence="7" id="KW-1185">Reference proteome</keyword>
<dbReference type="AlphaFoldDB" id="A0A164MSV8"/>
<comment type="subcellular location">
    <subcellularLocation>
        <location evidence="1">Nucleus</location>
    </subcellularLocation>
</comment>
<evidence type="ECO:0000256" key="1">
    <source>
        <dbReference type="ARBA" id="ARBA00004123"/>
    </source>
</evidence>
<evidence type="ECO:0000256" key="2">
    <source>
        <dbReference type="ARBA" id="ARBA00022723"/>
    </source>
</evidence>
<evidence type="ECO:0000256" key="4">
    <source>
        <dbReference type="ARBA" id="ARBA00022833"/>
    </source>
</evidence>
<dbReference type="Proteomes" id="UP000076858">
    <property type="component" value="Unassembled WGS sequence"/>
</dbReference>
<organism evidence="6 7">
    <name type="scientific">Daphnia magna</name>
    <dbReference type="NCBI Taxonomy" id="35525"/>
    <lineage>
        <taxon>Eukaryota</taxon>
        <taxon>Metazoa</taxon>
        <taxon>Ecdysozoa</taxon>
        <taxon>Arthropoda</taxon>
        <taxon>Crustacea</taxon>
        <taxon>Branchiopoda</taxon>
        <taxon>Diplostraca</taxon>
        <taxon>Cladocera</taxon>
        <taxon>Anomopoda</taxon>
        <taxon>Daphniidae</taxon>
        <taxon>Daphnia</taxon>
    </lineage>
</organism>
<dbReference type="GO" id="GO:0005634">
    <property type="term" value="C:nucleus"/>
    <property type="evidence" value="ECO:0007669"/>
    <property type="project" value="UniProtKB-SubCell"/>
</dbReference>
<evidence type="ECO:0000313" key="6">
    <source>
        <dbReference type="EMBL" id="KZS05324.1"/>
    </source>
</evidence>
<dbReference type="PANTHER" id="PTHR46481:SF10">
    <property type="entry name" value="ZINC FINGER BED DOMAIN-CONTAINING PROTEIN 39"/>
    <property type="match status" value="1"/>
</dbReference>
<dbReference type="EMBL" id="LRGB01002961">
    <property type="protein sequence ID" value="KZS05324.1"/>
    <property type="molecule type" value="Genomic_DNA"/>
</dbReference>
<name>A0A164MSV8_9CRUS</name>
<evidence type="ECO:0000256" key="5">
    <source>
        <dbReference type="ARBA" id="ARBA00023242"/>
    </source>
</evidence>
<keyword evidence="4" id="KW-0862">Zinc</keyword>
<dbReference type="Gene3D" id="1.10.10.1070">
    <property type="entry name" value="Zinc finger, BED domain-containing"/>
    <property type="match status" value="1"/>
</dbReference>
<protein>
    <submittedName>
        <fullName evidence="6">Uncharacterized protein</fullName>
    </submittedName>
</protein>
<dbReference type="SUPFAM" id="SSF140996">
    <property type="entry name" value="Hermes dimerisation domain"/>
    <property type="match status" value="1"/>
</dbReference>
<dbReference type="InterPro" id="IPR052035">
    <property type="entry name" value="ZnF_BED_domain_contain"/>
</dbReference>
<reference evidence="6 7" key="1">
    <citation type="submission" date="2016-03" db="EMBL/GenBank/DDBJ databases">
        <title>EvidentialGene: Evidence-directed Construction of Genes on Genomes.</title>
        <authorList>
            <person name="Gilbert D.G."/>
            <person name="Choi J.-H."/>
            <person name="Mockaitis K."/>
            <person name="Colbourne J."/>
            <person name="Pfrender M."/>
        </authorList>
    </citation>
    <scope>NUCLEOTIDE SEQUENCE [LARGE SCALE GENOMIC DNA]</scope>
    <source>
        <strain evidence="6 7">Xinb3</strain>
        <tissue evidence="6">Complete organism</tissue>
    </source>
</reference>
<gene>
    <name evidence="6" type="ORF">APZ42_031527</name>
</gene>
<evidence type="ECO:0000313" key="7">
    <source>
        <dbReference type="Proteomes" id="UP000076858"/>
    </source>
</evidence>
<dbReference type="PANTHER" id="PTHR46481">
    <property type="entry name" value="ZINC FINGER BED DOMAIN-CONTAINING PROTEIN 4"/>
    <property type="match status" value="1"/>
</dbReference>